<dbReference type="SUPFAM" id="SSF55781">
    <property type="entry name" value="GAF domain-like"/>
    <property type="match status" value="1"/>
</dbReference>
<dbReference type="InterPro" id="IPR003018">
    <property type="entry name" value="GAF"/>
</dbReference>
<protein>
    <submittedName>
        <fullName evidence="2">Sensor domain-containing diguanylate cyclase</fullName>
    </submittedName>
</protein>
<name>A0ABP5GWG8_9ACTN</name>
<dbReference type="InterPro" id="IPR000160">
    <property type="entry name" value="GGDEF_dom"/>
</dbReference>
<keyword evidence="3" id="KW-1185">Reference proteome</keyword>
<gene>
    <name evidence="2" type="ORF">GCM10009839_79940</name>
</gene>
<evidence type="ECO:0000313" key="3">
    <source>
        <dbReference type="Proteomes" id="UP001500751"/>
    </source>
</evidence>
<comment type="caution">
    <text evidence="2">The sequence shown here is derived from an EMBL/GenBank/DDBJ whole genome shotgun (WGS) entry which is preliminary data.</text>
</comment>
<evidence type="ECO:0000313" key="2">
    <source>
        <dbReference type="EMBL" id="GAA2058236.1"/>
    </source>
</evidence>
<sequence>MADQTSIRLRALTDLARALARVHGFSEVITVAAEESRQALEARVVSLSEFVRATGQLRVLINHGDLRPFEERYPEEEWYAPSDFPRIVSEEYPRPWTLQSDDAEADPRRTASLQLRKRHSALIAPIFFAGQVWGELYAARTADQAPYTDDDLDFAATLAALVSAGLAQADRQEYLERLAYTDELTGLANRRAIEVGLDEAMELHRLTGLPVGLIVCDVNGLKQVNDTAGHDTGDAVLEQLAGHLSAVAGSVSGALAARIGGDEFSILVVGQPSATVDRLAEELASRAAKMDGIDGAAVGYAATDGPAGPVANRDMLFRLADAAQYEAKREGLQQPVAAGARHLLRIQATSVAAPTAASRDRRRIRRGGR</sequence>
<dbReference type="SUPFAM" id="SSF55073">
    <property type="entry name" value="Nucleotide cyclase"/>
    <property type="match status" value="1"/>
</dbReference>
<evidence type="ECO:0000259" key="1">
    <source>
        <dbReference type="PROSITE" id="PS50887"/>
    </source>
</evidence>
<dbReference type="PANTHER" id="PTHR45138:SF24">
    <property type="entry name" value="DIGUANYLATE CYCLASE DGCC-RELATED"/>
    <property type="match status" value="1"/>
</dbReference>
<dbReference type="Pfam" id="PF01590">
    <property type="entry name" value="GAF"/>
    <property type="match status" value="1"/>
</dbReference>
<dbReference type="InterPro" id="IPR029016">
    <property type="entry name" value="GAF-like_dom_sf"/>
</dbReference>
<dbReference type="SMART" id="SM00065">
    <property type="entry name" value="GAF"/>
    <property type="match status" value="1"/>
</dbReference>
<dbReference type="EMBL" id="BAAAQN010000070">
    <property type="protein sequence ID" value="GAA2058236.1"/>
    <property type="molecule type" value="Genomic_DNA"/>
</dbReference>
<dbReference type="InterPro" id="IPR050469">
    <property type="entry name" value="Diguanylate_Cyclase"/>
</dbReference>
<dbReference type="PROSITE" id="PS50887">
    <property type="entry name" value="GGDEF"/>
    <property type="match status" value="1"/>
</dbReference>
<proteinExistence type="predicted"/>
<organism evidence="2 3">
    <name type="scientific">Catenulispora yoronensis</name>
    <dbReference type="NCBI Taxonomy" id="450799"/>
    <lineage>
        <taxon>Bacteria</taxon>
        <taxon>Bacillati</taxon>
        <taxon>Actinomycetota</taxon>
        <taxon>Actinomycetes</taxon>
        <taxon>Catenulisporales</taxon>
        <taxon>Catenulisporaceae</taxon>
        <taxon>Catenulispora</taxon>
    </lineage>
</organism>
<reference evidence="3" key="1">
    <citation type="journal article" date="2019" name="Int. J. Syst. Evol. Microbiol.">
        <title>The Global Catalogue of Microorganisms (GCM) 10K type strain sequencing project: providing services to taxonomists for standard genome sequencing and annotation.</title>
        <authorList>
            <consortium name="The Broad Institute Genomics Platform"/>
            <consortium name="The Broad Institute Genome Sequencing Center for Infectious Disease"/>
            <person name="Wu L."/>
            <person name="Ma J."/>
        </authorList>
    </citation>
    <scope>NUCLEOTIDE SEQUENCE [LARGE SCALE GENOMIC DNA]</scope>
    <source>
        <strain evidence="3">JCM 16014</strain>
    </source>
</reference>
<dbReference type="Proteomes" id="UP001500751">
    <property type="component" value="Unassembled WGS sequence"/>
</dbReference>
<dbReference type="RefSeq" id="WP_344670939.1">
    <property type="nucleotide sequence ID" value="NZ_BAAAQN010000070.1"/>
</dbReference>
<dbReference type="InterPro" id="IPR043128">
    <property type="entry name" value="Rev_trsase/Diguanyl_cyclase"/>
</dbReference>
<dbReference type="Pfam" id="PF00990">
    <property type="entry name" value="GGDEF"/>
    <property type="match status" value="1"/>
</dbReference>
<dbReference type="Gene3D" id="3.30.450.40">
    <property type="match status" value="1"/>
</dbReference>
<dbReference type="NCBIfam" id="TIGR00254">
    <property type="entry name" value="GGDEF"/>
    <property type="match status" value="1"/>
</dbReference>
<dbReference type="PANTHER" id="PTHR45138">
    <property type="entry name" value="REGULATORY COMPONENTS OF SENSORY TRANSDUCTION SYSTEM"/>
    <property type="match status" value="1"/>
</dbReference>
<feature type="domain" description="GGDEF" evidence="1">
    <location>
        <begin position="209"/>
        <end position="340"/>
    </location>
</feature>
<dbReference type="CDD" id="cd01949">
    <property type="entry name" value="GGDEF"/>
    <property type="match status" value="1"/>
</dbReference>
<dbReference type="InterPro" id="IPR029787">
    <property type="entry name" value="Nucleotide_cyclase"/>
</dbReference>
<accession>A0ABP5GWG8</accession>
<dbReference type="Gene3D" id="3.30.70.270">
    <property type="match status" value="1"/>
</dbReference>
<dbReference type="SMART" id="SM00267">
    <property type="entry name" value="GGDEF"/>
    <property type="match status" value="1"/>
</dbReference>